<comment type="caution">
    <text evidence="1">The sequence shown here is derived from an EMBL/GenBank/DDBJ whole genome shotgun (WGS) entry which is preliminary data.</text>
</comment>
<gene>
    <name evidence="1" type="ORF">S01H4_66885</name>
</gene>
<dbReference type="Gene3D" id="3.40.50.1000">
    <property type="entry name" value="HAD superfamily/HAD-like"/>
    <property type="match status" value="1"/>
</dbReference>
<dbReference type="AlphaFoldDB" id="X1FF98"/>
<organism evidence="1">
    <name type="scientific">marine sediment metagenome</name>
    <dbReference type="NCBI Taxonomy" id="412755"/>
    <lineage>
        <taxon>unclassified sequences</taxon>
        <taxon>metagenomes</taxon>
        <taxon>ecological metagenomes</taxon>
    </lineage>
</organism>
<accession>X1FF98</accession>
<dbReference type="EMBL" id="BART01041680">
    <property type="protein sequence ID" value="GAH28059.1"/>
    <property type="molecule type" value="Genomic_DNA"/>
</dbReference>
<reference evidence="1" key="1">
    <citation type="journal article" date="2014" name="Front. Microbiol.">
        <title>High frequency of phylogenetically diverse reductive dehalogenase-homologous genes in deep subseafloor sedimentary metagenomes.</title>
        <authorList>
            <person name="Kawai M."/>
            <person name="Futagami T."/>
            <person name="Toyoda A."/>
            <person name="Takaki Y."/>
            <person name="Nishi S."/>
            <person name="Hori S."/>
            <person name="Arai W."/>
            <person name="Tsubouchi T."/>
            <person name="Morono Y."/>
            <person name="Uchiyama I."/>
            <person name="Ito T."/>
            <person name="Fujiyama A."/>
            <person name="Inagaki F."/>
            <person name="Takami H."/>
        </authorList>
    </citation>
    <scope>NUCLEOTIDE SEQUENCE</scope>
    <source>
        <strain evidence="1">Expedition CK06-06</strain>
    </source>
</reference>
<proteinExistence type="predicted"/>
<sequence>DHPATAKTIAAQMRIYKEGDLVVEGSEINDLNDKNFNKVSVFARVNPSDKEIIIEK</sequence>
<protein>
    <submittedName>
        <fullName evidence="1">Uncharacterized protein</fullName>
    </submittedName>
</protein>
<name>X1FF98_9ZZZZ</name>
<feature type="non-terminal residue" evidence="1">
    <location>
        <position position="1"/>
    </location>
</feature>
<feature type="non-terminal residue" evidence="1">
    <location>
        <position position="56"/>
    </location>
</feature>
<evidence type="ECO:0000313" key="1">
    <source>
        <dbReference type="EMBL" id="GAH28059.1"/>
    </source>
</evidence>
<dbReference type="InterPro" id="IPR023214">
    <property type="entry name" value="HAD_sf"/>
</dbReference>